<evidence type="ECO:0000313" key="1">
    <source>
        <dbReference type="EMBL" id="GAT30805.1"/>
    </source>
</evidence>
<sequence>MWLFPVLGARRERERPSRPIFRLLIFNPFTFCSTQTILATSSSGLVALQTTVNSHRSRYHRDFPPLERAGLSARRTTPPDIHDVFVDIRFRPSIRQ</sequence>
<comment type="caution">
    <text evidence="1">The sequence shown here is derived from an EMBL/GenBank/DDBJ whole genome shotgun (WGS) entry which is preliminary data.</text>
</comment>
<dbReference type="AlphaFoldDB" id="A0A146FZJ7"/>
<accession>A0A146FZJ7</accession>
<reference evidence="2" key="2">
    <citation type="submission" date="2016-02" db="EMBL/GenBank/DDBJ databases">
        <title>Genome sequencing of Aspergillus luchuensis NBRC 4314.</title>
        <authorList>
            <person name="Yamada O."/>
        </authorList>
    </citation>
    <scope>NUCLEOTIDE SEQUENCE [LARGE SCALE GENOMIC DNA]</scope>
    <source>
        <strain evidence="2">RIB 2604</strain>
    </source>
</reference>
<gene>
    <name evidence="1" type="ORF">RIB2604_03700120</name>
</gene>
<proteinExistence type="predicted"/>
<dbReference type="EMBL" id="BCWF01000036">
    <property type="protein sequence ID" value="GAT30805.1"/>
    <property type="molecule type" value="Genomic_DNA"/>
</dbReference>
<reference evidence="1 2" key="1">
    <citation type="journal article" date="2016" name="DNA Res.">
        <title>Genome sequence of Aspergillus luchuensis NBRC 4314.</title>
        <authorList>
            <person name="Yamada O."/>
            <person name="Machida M."/>
            <person name="Hosoyama A."/>
            <person name="Goto M."/>
            <person name="Takahashi T."/>
            <person name="Futagami T."/>
            <person name="Yamagata Y."/>
            <person name="Takeuchi M."/>
            <person name="Kobayashi T."/>
            <person name="Koike H."/>
            <person name="Abe K."/>
            <person name="Asai K."/>
            <person name="Arita M."/>
            <person name="Fujita N."/>
            <person name="Fukuda K."/>
            <person name="Higa K."/>
            <person name="Horikawa H."/>
            <person name="Ishikawa T."/>
            <person name="Jinno K."/>
            <person name="Kato Y."/>
            <person name="Kirimura K."/>
            <person name="Mizutani O."/>
            <person name="Nakasone K."/>
            <person name="Sano M."/>
            <person name="Shiraishi Y."/>
            <person name="Tsukahara M."/>
            <person name="Gomi K."/>
        </authorList>
    </citation>
    <scope>NUCLEOTIDE SEQUENCE [LARGE SCALE GENOMIC DNA]</scope>
    <source>
        <strain evidence="1 2">RIB 2604</strain>
    </source>
</reference>
<protein>
    <submittedName>
        <fullName evidence="1">CorA family metal ion transporter</fullName>
    </submittedName>
</protein>
<dbReference type="Proteomes" id="UP000075230">
    <property type="component" value="Unassembled WGS sequence"/>
</dbReference>
<evidence type="ECO:0000313" key="2">
    <source>
        <dbReference type="Proteomes" id="UP000075230"/>
    </source>
</evidence>
<organism evidence="1 2">
    <name type="scientific">Aspergillus kawachii</name>
    <name type="common">White koji mold</name>
    <name type="synonym">Aspergillus awamori var. kawachi</name>
    <dbReference type="NCBI Taxonomy" id="1069201"/>
    <lineage>
        <taxon>Eukaryota</taxon>
        <taxon>Fungi</taxon>
        <taxon>Dikarya</taxon>
        <taxon>Ascomycota</taxon>
        <taxon>Pezizomycotina</taxon>
        <taxon>Eurotiomycetes</taxon>
        <taxon>Eurotiomycetidae</taxon>
        <taxon>Eurotiales</taxon>
        <taxon>Aspergillaceae</taxon>
        <taxon>Aspergillus</taxon>
        <taxon>Aspergillus subgen. Circumdati</taxon>
    </lineage>
</organism>
<name>A0A146FZJ7_ASPKA</name>